<sequence length="71" mass="8184">MQGDVKSLPACKYLSRLRIPQKPSIGPQSGHLATRGMPFYHEGFHKKVSHDLQPLYVYYNKTKPSFRAAYF</sequence>
<protein>
    <submittedName>
        <fullName evidence="1">Uncharacterized protein</fullName>
    </submittedName>
</protein>
<name>A0A1I2E9N5_9FIRM</name>
<gene>
    <name evidence="1" type="ORF">SAMN05216245_13114</name>
</gene>
<evidence type="ECO:0000313" key="1">
    <source>
        <dbReference type="EMBL" id="SFE89403.1"/>
    </source>
</evidence>
<dbReference type="RefSeq" id="WP_177206043.1">
    <property type="nucleotide sequence ID" value="NZ_FONL01000031.1"/>
</dbReference>
<accession>A0A1I2E9N5</accession>
<organism evidence="1 2">
    <name type="scientific">Succiniclasticum ruminis DSM 9236</name>
    <dbReference type="NCBI Taxonomy" id="1123323"/>
    <lineage>
        <taxon>Bacteria</taxon>
        <taxon>Bacillati</taxon>
        <taxon>Bacillota</taxon>
        <taxon>Negativicutes</taxon>
        <taxon>Acidaminococcales</taxon>
        <taxon>Acidaminococcaceae</taxon>
        <taxon>Succiniclasticum</taxon>
    </lineage>
</organism>
<dbReference type="EMBL" id="FONL01000031">
    <property type="protein sequence ID" value="SFE89403.1"/>
    <property type="molecule type" value="Genomic_DNA"/>
</dbReference>
<dbReference type="AlphaFoldDB" id="A0A1I2E9N5"/>
<evidence type="ECO:0000313" key="2">
    <source>
        <dbReference type="Proteomes" id="UP000198896"/>
    </source>
</evidence>
<keyword evidence="2" id="KW-1185">Reference proteome</keyword>
<dbReference type="Proteomes" id="UP000198896">
    <property type="component" value="Unassembled WGS sequence"/>
</dbReference>
<reference evidence="1 2" key="1">
    <citation type="submission" date="2016-10" db="EMBL/GenBank/DDBJ databases">
        <authorList>
            <person name="de Groot N.N."/>
        </authorList>
    </citation>
    <scope>NUCLEOTIDE SEQUENCE [LARGE SCALE GENOMIC DNA]</scope>
    <source>
        <strain evidence="1 2">DSM 9236</strain>
    </source>
</reference>
<proteinExistence type="predicted"/>